<organism evidence="3">
    <name type="scientific">Nakamurella sp. A5-74</name>
    <dbReference type="NCBI Taxonomy" id="3158264"/>
    <lineage>
        <taxon>Bacteria</taxon>
        <taxon>Bacillati</taxon>
        <taxon>Actinomycetota</taxon>
        <taxon>Actinomycetes</taxon>
        <taxon>Nakamurellales</taxon>
        <taxon>Nakamurellaceae</taxon>
        <taxon>Nakamurella</taxon>
    </lineage>
</organism>
<evidence type="ECO:0000313" key="3">
    <source>
        <dbReference type="EMBL" id="XCG62602.1"/>
    </source>
</evidence>
<dbReference type="RefSeq" id="WP_353648217.1">
    <property type="nucleotide sequence ID" value="NZ_CP159218.1"/>
</dbReference>
<dbReference type="Pfam" id="PF00106">
    <property type="entry name" value="adh_short"/>
    <property type="match status" value="1"/>
</dbReference>
<reference evidence="3" key="1">
    <citation type="submission" date="2024-05" db="EMBL/GenBank/DDBJ databases">
        <authorList>
            <person name="Cai S.Y."/>
            <person name="Jin L.M."/>
            <person name="Li H.R."/>
        </authorList>
    </citation>
    <scope>NUCLEOTIDE SEQUENCE</scope>
    <source>
        <strain evidence="3">A5-74</strain>
    </source>
</reference>
<evidence type="ECO:0000256" key="1">
    <source>
        <dbReference type="RuleBase" id="RU000363"/>
    </source>
</evidence>
<dbReference type="InterPro" id="IPR051911">
    <property type="entry name" value="SDR_oxidoreductase"/>
</dbReference>
<dbReference type="InterPro" id="IPR057326">
    <property type="entry name" value="KR_dom"/>
</dbReference>
<feature type="domain" description="Ketoreductase" evidence="2">
    <location>
        <begin position="11"/>
        <end position="190"/>
    </location>
</feature>
<dbReference type="PANTHER" id="PTHR43976:SF9">
    <property type="entry name" value="OXIDOREDUCTASE"/>
    <property type="match status" value="1"/>
</dbReference>
<dbReference type="SMART" id="SM00822">
    <property type="entry name" value="PKS_KR"/>
    <property type="match status" value="1"/>
</dbReference>
<dbReference type="PRINTS" id="PR00081">
    <property type="entry name" value="GDHRDH"/>
</dbReference>
<dbReference type="PANTHER" id="PTHR43976">
    <property type="entry name" value="SHORT CHAIN DEHYDROGENASE"/>
    <property type="match status" value="1"/>
</dbReference>
<name>A0AAU8DNZ4_9ACTN</name>
<sequence length="308" mass="32240">MSNPQASDAVQVVVVTGAGSGLGRAVAEKLALAGHIVYAGMRGIATRSADRAAAADAFAAAHDLVLRPLELDVLSDTGCRAAIDQVLAEQGRLDVVVNNAGMLMAGVAEAFTPDQFQTILDTNVVSWLRMNRAVLPVMRRQHAGTLVYISSTTAHIVEPFMATYIASKAAGEAFAESIGFEVTGFGIDTVIIVPGAFTRGTQHFAHSAAPGERAVVAQYGDLTAVVAQIPGRLEAIDIAHQGHVADVGSVGDALVEVLGKPRGSRPRRVIVDAQHKGVEDIDAVTADRQRAFFTALGIEHLIDLPALP</sequence>
<dbReference type="SUPFAM" id="SSF51735">
    <property type="entry name" value="NAD(P)-binding Rossmann-fold domains"/>
    <property type="match status" value="1"/>
</dbReference>
<dbReference type="AlphaFoldDB" id="A0AAU8DNZ4"/>
<dbReference type="InterPro" id="IPR002347">
    <property type="entry name" value="SDR_fam"/>
</dbReference>
<comment type="similarity">
    <text evidence="1">Belongs to the short-chain dehydrogenases/reductases (SDR) family.</text>
</comment>
<protein>
    <submittedName>
        <fullName evidence="3">SDR family NAD(P)-dependent oxidoreductase</fullName>
    </submittedName>
</protein>
<evidence type="ECO:0000259" key="2">
    <source>
        <dbReference type="SMART" id="SM00822"/>
    </source>
</evidence>
<dbReference type="Gene3D" id="3.40.50.720">
    <property type="entry name" value="NAD(P)-binding Rossmann-like Domain"/>
    <property type="match status" value="1"/>
</dbReference>
<dbReference type="InterPro" id="IPR036291">
    <property type="entry name" value="NAD(P)-bd_dom_sf"/>
</dbReference>
<proteinExistence type="inferred from homology"/>
<dbReference type="PRINTS" id="PR00080">
    <property type="entry name" value="SDRFAMILY"/>
</dbReference>
<gene>
    <name evidence="3" type="ORF">ABLG96_15360</name>
</gene>
<accession>A0AAU8DNZ4</accession>
<dbReference type="EMBL" id="CP159218">
    <property type="protein sequence ID" value="XCG62602.1"/>
    <property type="molecule type" value="Genomic_DNA"/>
</dbReference>